<protein>
    <submittedName>
        <fullName evidence="2">Aldo/keto reductase</fullName>
    </submittedName>
</protein>
<dbReference type="CDD" id="cd19086">
    <property type="entry name" value="AKR_AKR11C1"/>
    <property type="match status" value="1"/>
</dbReference>
<comment type="caution">
    <text evidence="2">The sequence shown here is derived from an EMBL/GenBank/DDBJ whole genome shotgun (WGS) entry which is preliminary data.</text>
</comment>
<organism evidence="2 3">
    <name type="scientific">Macrococcoides goetzii</name>
    <dbReference type="NCBI Taxonomy" id="1891097"/>
    <lineage>
        <taxon>Bacteria</taxon>
        <taxon>Bacillati</taxon>
        <taxon>Bacillota</taxon>
        <taxon>Bacilli</taxon>
        <taxon>Bacillales</taxon>
        <taxon>Staphylococcaceae</taxon>
        <taxon>Macrococcoides</taxon>
    </lineage>
</organism>
<dbReference type="Gene3D" id="3.20.20.100">
    <property type="entry name" value="NADP-dependent oxidoreductase domain"/>
    <property type="match status" value="1"/>
</dbReference>
<dbReference type="InterPro" id="IPR023210">
    <property type="entry name" value="NADP_OxRdtase_dom"/>
</dbReference>
<dbReference type="RefSeq" id="WP_099578313.1">
    <property type="nucleotide sequence ID" value="NZ_MJBI02000001.1"/>
</dbReference>
<dbReference type="PANTHER" id="PTHR43312">
    <property type="entry name" value="D-THREO-ALDOSE 1-DEHYDROGENASE"/>
    <property type="match status" value="1"/>
</dbReference>
<evidence type="ECO:0000313" key="3">
    <source>
        <dbReference type="Proteomes" id="UP000229523"/>
    </source>
</evidence>
<dbReference type="Pfam" id="PF00248">
    <property type="entry name" value="Aldo_ket_red"/>
    <property type="match status" value="1"/>
</dbReference>
<dbReference type="Proteomes" id="UP000229523">
    <property type="component" value="Unassembled WGS sequence"/>
</dbReference>
<evidence type="ECO:0000259" key="1">
    <source>
        <dbReference type="Pfam" id="PF00248"/>
    </source>
</evidence>
<feature type="domain" description="NADP-dependent oxidoreductase" evidence="1">
    <location>
        <begin position="14"/>
        <end position="278"/>
    </location>
</feature>
<dbReference type="AlphaFoldDB" id="A0A2G5NT96"/>
<accession>A0A2G5NT96</accession>
<sequence length="305" mass="34780">MKFNTTKSGIKFSELGLGAMNLPQDALDSQYILDQAVDLGVTYIDTADLYQKGQNEKNIGHFIKNSKKRDQITLASKVGNRFNMLNDDVVWDPSKEHITRSIHESLKRLETDYLDLYMLHGGMIEDNKDETIETFEQLKKEGLIRAYGISSIRPNVIDYYLKHSNIDTIMMQFNLIDNRPTDLIESIQSKDVQILARGPLMKGLLTEKYDEILEKKFESGILGLTQEELRQSLDASTTIAPLQQAVYQYLTSYPVASIVNGASSVEQLQVNVKAYDTSIKHPIDKQKLNKIVESFKNLHYEDHLV</sequence>
<reference evidence="2 3" key="1">
    <citation type="journal article" date="2018" name="Front. Microbiol.">
        <title>Description and Comparative Genomics of Macrococcus caseolyticus subsp. hominis subsp. nov., Macrococcus goetzii sp. nov., Macrococcus epidermidis sp. nov., and Macrococcus bohemicus sp. nov., Novel Macrococci From Human Clinical Material With Virulence Potential and Suspected Uptake of Foreign DNA by Natural Transformation.</title>
        <authorList>
            <person name="Maslanova I."/>
            <person name="Wertheimer Z."/>
            <person name="Sedlacek I."/>
            <person name="Svec P."/>
            <person name="Indrakova A."/>
            <person name="Kovarovic V."/>
            <person name="Schumann P."/>
            <person name="Sproer C."/>
            <person name="Kralova S."/>
            <person name="Sedo O."/>
            <person name="Kristofova L."/>
            <person name="Vrbovska V."/>
            <person name="Fuzik T."/>
            <person name="Petras P."/>
            <person name="Zdrahal Z."/>
            <person name="Ruzickova V."/>
            <person name="Doskar J."/>
            <person name="Pantucek R."/>
        </authorList>
    </citation>
    <scope>NUCLEOTIDE SEQUENCE [LARGE SCALE GENOMIC DNA]</scope>
    <source>
        <strain evidence="2 3">CCM 4927</strain>
    </source>
</reference>
<name>A0A2G5NT96_9STAP</name>
<dbReference type="InterPro" id="IPR036812">
    <property type="entry name" value="NAD(P)_OxRdtase_dom_sf"/>
</dbReference>
<dbReference type="PANTHER" id="PTHR43312:SF1">
    <property type="entry name" value="NADP-DEPENDENT OXIDOREDUCTASE DOMAIN-CONTAINING PROTEIN"/>
    <property type="match status" value="1"/>
</dbReference>
<proteinExistence type="predicted"/>
<keyword evidence="3" id="KW-1185">Reference proteome</keyword>
<dbReference type="EMBL" id="MJBI02000001">
    <property type="protein sequence ID" value="RAI82498.1"/>
    <property type="molecule type" value="Genomic_DNA"/>
</dbReference>
<gene>
    <name evidence="2" type="ORF">BFS35_002085</name>
</gene>
<dbReference type="InterPro" id="IPR053135">
    <property type="entry name" value="AKR2_Oxidoreductase"/>
</dbReference>
<evidence type="ECO:0000313" key="2">
    <source>
        <dbReference type="EMBL" id="RAI82498.1"/>
    </source>
</evidence>
<dbReference type="SUPFAM" id="SSF51430">
    <property type="entry name" value="NAD(P)-linked oxidoreductase"/>
    <property type="match status" value="1"/>
</dbReference>